<name>A0A194S965_RHOGW</name>
<gene>
    <name evidence="1" type="ORF">RHOBADRAFT_34609</name>
</gene>
<dbReference type="Proteomes" id="UP000053890">
    <property type="component" value="Unassembled WGS sequence"/>
</dbReference>
<dbReference type="RefSeq" id="XP_018273173.1">
    <property type="nucleotide sequence ID" value="XM_018413212.1"/>
</dbReference>
<sequence>MSAAARLEPEPTLERPLHKRDPSLIALLLGHVLGALALARQRPVLVLLVAPHARLAALDLALVRVGALVLLGLVDALPSRGVFLGLLLLVGRLARKDALDAAREVLLLLGRRAVLLDTAHREDLLVRARERARKDG</sequence>
<keyword evidence="2" id="KW-1185">Reference proteome</keyword>
<dbReference type="EMBL" id="KQ474075">
    <property type="protein sequence ID" value="KPV77124.1"/>
    <property type="molecule type" value="Genomic_DNA"/>
</dbReference>
<protein>
    <submittedName>
        <fullName evidence="1">Uncharacterized protein</fullName>
    </submittedName>
</protein>
<feature type="non-terminal residue" evidence="1">
    <location>
        <position position="136"/>
    </location>
</feature>
<proteinExistence type="predicted"/>
<evidence type="ECO:0000313" key="2">
    <source>
        <dbReference type="Proteomes" id="UP000053890"/>
    </source>
</evidence>
<organism evidence="1 2">
    <name type="scientific">Rhodotorula graminis (strain WP1)</name>
    <dbReference type="NCBI Taxonomy" id="578459"/>
    <lineage>
        <taxon>Eukaryota</taxon>
        <taxon>Fungi</taxon>
        <taxon>Dikarya</taxon>
        <taxon>Basidiomycota</taxon>
        <taxon>Pucciniomycotina</taxon>
        <taxon>Microbotryomycetes</taxon>
        <taxon>Sporidiobolales</taxon>
        <taxon>Sporidiobolaceae</taxon>
        <taxon>Rhodotorula</taxon>
    </lineage>
</organism>
<dbReference type="GeneID" id="28973661"/>
<accession>A0A194S965</accession>
<evidence type="ECO:0000313" key="1">
    <source>
        <dbReference type="EMBL" id="KPV77124.1"/>
    </source>
</evidence>
<dbReference type="AlphaFoldDB" id="A0A194S965"/>
<reference evidence="1 2" key="1">
    <citation type="journal article" date="2015" name="Front. Microbiol.">
        <title>Genome sequence of the plant growth promoting endophytic yeast Rhodotorula graminis WP1.</title>
        <authorList>
            <person name="Firrincieli A."/>
            <person name="Otillar R."/>
            <person name="Salamov A."/>
            <person name="Schmutz J."/>
            <person name="Khan Z."/>
            <person name="Redman R.S."/>
            <person name="Fleck N.D."/>
            <person name="Lindquist E."/>
            <person name="Grigoriev I.V."/>
            <person name="Doty S.L."/>
        </authorList>
    </citation>
    <scope>NUCLEOTIDE SEQUENCE [LARGE SCALE GENOMIC DNA]</scope>
    <source>
        <strain evidence="1 2">WP1</strain>
    </source>
</reference>